<feature type="region of interest" description="Disordered" evidence="1">
    <location>
        <begin position="1"/>
        <end position="23"/>
    </location>
</feature>
<dbReference type="EMBL" id="CM001887">
    <property type="protein sequence ID" value="EOY32587.1"/>
    <property type="molecule type" value="Genomic_DNA"/>
</dbReference>
<proteinExistence type="predicted"/>
<evidence type="ECO:0000313" key="3">
    <source>
        <dbReference type="Proteomes" id="UP000026915"/>
    </source>
</evidence>
<dbReference type="InParanoid" id="A0A061GTU6"/>
<dbReference type="Proteomes" id="UP000026915">
    <property type="component" value="Chromosome 9"/>
</dbReference>
<accession>A0A061GTU6</accession>
<dbReference type="AlphaFoldDB" id="A0A061GTU6"/>
<evidence type="ECO:0000313" key="2">
    <source>
        <dbReference type="EMBL" id="EOY32587.1"/>
    </source>
</evidence>
<sequence length="140" mass="15876">MEQINGTWEVTGEHSPINGTNASQTTGYNKIILTVACSSERLEDYAENPLNLESATGKCMYNKELSDVPSFPTFPGTNFAKIEVHPRVRRRRHSDTEISIDKIFSLTSDKVEDIEGYDEASDEDSISVNFATSWERERYF</sequence>
<organism evidence="2 3">
    <name type="scientific">Theobroma cacao</name>
    <name type="common">Cacao</name>
    <name type="synonym">Cocoa</name>
    <dbReference type="NCBI Taxonomy" id="3641"/>
    <lineage>
        <taxon>Eukaryota</taxon>
        <taxon>Viridiplantae</taxon>
        <taxon>Streptophyta</taxon>
        <taxon>Embryophyta</taxon>
        <taxon>Tracheophyta</taxon>
        <taxon>Spermatophyta</taxon>
        <taxon>Magnoliopsida</taxon>
        <taxon>eudicotyledons</taxon>
        <taxon>Gunneridae</taxon>
        <taxon>Pentapetalae</taxon>
        <taxon>rosids</taxon>
        <taxon>malvids</taxon>
        <taxon>Malvales</taxon>
        <taxon>Malvaceae</taxon>
        <taxon>Byttnerioideae</taxon>
        <taxon>Theobroma</taxon>
    </lineage>
</organism>
<dbReference type="Gramene" id="EOY32587">
    <property type="protein sequence ID" value="EOY32587"/>
    <property type="gene ID" value="TCM_040582"/>
</dbReference>
<keyword evidence="3" id="KW-1185">Reference proteome</keyword>
<name>A0A061GTU6_THECC</name>
<dbReference type="HOGENOM" id="CLU_1646751_0_0_1"/>
<gene>
    <name evidence="2" type="ORF">TCM_040582</name>
</gene>
<evidence type="ECO:0000256" key="1">
    <source>
        <dbReference type="SAM" id="MobiDB-lite"/>
    </source>
</evidence>
<reference evidence="2 3" key="1">
    <citation type="journal article" date="2013" name="Genome Biol.">
        <title>The genome sequence of the most widely cultivated cacao type and its use to identify candidate genes regulating pod color.</title>
        <authorList>
            <person name="Motamayor J.C."/>
            <person name="Mockaitis K."/>
            <person name="Schmutz J."/>
            <person name="Haiminen N."/>
            <person name="Iii D.L."/>
            <person name="Cornejo O."/>
            <person name="Findley S.D."/>
            <person name="Zheng P."/>
            <person name="Utro F."/>
            <person name="Royaert S."/>
            <person name="Saski C."/>
            <person name="Jenkins J."/>
            <person name="Podicheti R."/>
            <person name="Zhao M."/>
            <person name="Scheffler B.E."/>
            <person name="Stack J.C."/>
            <person name="Feltus F.A."/>
            <person name="Mustiga G.M."/>
            <person name="Amores F."/>
            <person name="Phillips W."/>
            <person name="Marelli J.P."/>
            <person name="May G.D."/>
            <person name="Shapiro H."/>
            <person name="Ma J."/>
            <person name="Bustamante C.D."/>
            <person name="Schnell R.J."/>
            <person name="Main D."/>
            <person name="Gilbert D."/>
            <person name="Parida L."/>
            <person name="Kuhn D.N."/>
        </authorList>
    </citation>
    <scope>NUCLEOTIDE SEQUENCE [LARGE SCALE GENOMIC DNA]</scope>
    <source>
        <strain evidence="3">cv. Matina 1-6</strain>
    </source>
</reference>
<protein>
    <submittedName>
        <fullName evidence="2">Uncharacterized protein</fullName>
    </submittedName>
</protein>